<organism evidence="6 7">
    <name type="scientific">Desulfonatronospira thiodismutans ASO3-1</name>
    <dbReference type="NCBI Taxonomy" id="555779"/>
    <lineage>
        <taxon>Bacteria</taxon>
        <taxon>Pseudomonadati</taxon>
        <taxon>Thermodesulfobacteriota</taxon>
        <taxon>Desulfovibrionia</taxon>
        <taxon>Desulfovibrionales</taxon>
        <taxon>Desulfonatronovibrionaceae</taxon>
        <taxon>Desulfonatronospira</taxon>
    </lineage>
</organism>
<accession>D6SKZ1</accession>
<comment type="caution">
    <text evidence="3">Lacks conserved residue(s) required for the propagation of feature annotation.</text>
</comment>
<dbReference type="NCBIfam" id="TIGR01245">
    <property type="entry name" value="trpD"/>
    <property type="match status" value="1"/>
</dbReference>
<keyword evidence="3" id="KW-0460">Magnesium</keyword>
<dbReference type="OrthoDB" id="9806430at2"/>
<dbReference type="PANTHER" id="PTHR43285:SF2">
    <property type="entry name" value="ANTHRANILATE PHOSPHORIBOSYLTRANSFERASE"/>
    <property type="match status" value="1"/>
</dbReference>
<evidence type="ECO:0000313" key="7">
    <source>
        <dbReference type="Proteomes" id="UP000005496"/>
    </source>
</evidence>
<dbReference type="InterPro" id="IPR036320">
    <property type="entry name" value="Glycosyl_Trfase_fam3_N_dom_sf"/>
</dbReference>
<dbReference type="eggNOG" id="COG0547">
    <property type="taxonomic scope" value="Bacteria"/>
</dbReference>
<dbReference type="Gene3D" id="3.40.1030.10">
    <property type="entry name" value="Nucleoside phosphorylase/phosphoribosyltransferase catalytic domain"/>
    <property type="match status" value="1"/>
</dbReference>
<dbReference type="GO" id="GO:0000162">
    <property type="term" value="P:L-tryptophan biosynthetic process"/>
    <property type="evidence" value="ECO:0007669"/>
    <property type="project" value="UniProtKB-UniRule"/>
</dbReference>
<keyword evidence="1 3" id="KW-0328">Glycosyltransferase</keyword>
<feature type="binding site" evidence="3">
    <location>
        <position position="89"/>
    </location>
    <ligand>
        <name>5-phospho-alpha-D-ribose 1-diphosphate</name>
        <dbReference type="ChEBI" id="CHEBI:58017"/>
    </ligand>
</feature>
<dbReference type="AlphaFoldDB" id="D6SKZ1"/>
<dbReference type="InterPro" id="IPR017459">
    <property type="entry name" value="Glycosyl_Trfase_fam3_N_dom"/>
</dbReference>
<evidence type="ECO:0000313" key="6">
    <source>
        <dbReference type="EMBL" id="EFI35352.1"/>
    </source>
</evidence>
<comment type="function">
    <text evidence="3">Catalyzes the transfer of the phosphoribosyl group of 5-phosphorylribose-1-pyrophosphate (PRPP) to anthranilate to yield N-(5'-phosphoribosyl)-anthranilate (PRA).</text>
</comment>
<evidence type="ECO:0000256" key="3">
    <source>
        <dbReference type="HAMAP-Rule" id="MF_00211"/>
    </source>
</evidence>
<sequence>MQIKQVLNKICSGQDLDYSEGRDVFQALFEGEISPAQSGALLMGLRTKGESASELAAAVSVALQRARLVHGLTGKTIDTCGTGGDSRQSFNCSTAVAFFLADQGIQVVKHGNRAVSSSCGSADVVEALGLQLLDNPDLVAGELAARNFAFLFAPHFHPSFASIAPLRQELGIRSLFNLMGPLLNPARPTHQILGVPHAGFMPLMSGVLAESGVQSAAVVHGAMGFDELTPCGVNQVIMVREGRQEDMLLDPEPLGFEACSPEDLACADKESALARQREILAGEGPGPMQDMVALNLGLGLHLLNPDVGLEECMHEAASIVRGGLKTLNFSG</sequence>
<dbReference type="PANTHER" id="PTHR43285">
    <property type="entry name" value="ANTHRANILATE PHOSPHORIBOSYLTRANSFERASE"/>
    <property type="match status" value="1"/>
</dbReference>
<reference evidence="6" key="1">
    <citation type="submission" date="2010-05" db="EMBL/GenBank/DDBJ databases">
        <title>The draft genome of Desulfonatronospira thiodismutans ASO3-1.</title>
        <authorList>
            <consortium name="US DOE Joint Genome Institute (JGI-PGF)"/>
            <person name="Lucas S."/>
            <person name="Copeland A."/>
            <person name="Lapidus A."/>
            <person name="Cheng J.-F."/>
            <person name="Bruce D."/>
            <person name="Goodwin L."/>
            <person name="Pitluck S."/>
            <person name="Chertkov O."/>
            <person name="Brettin T."/>
            <person name="Detter J.C."/>
            <person name="Han C."/>
            <person name="Land M.L."/>
            <person name="Hauser L."/>
            <person name="Kyrpides N."/>
            <person name="Mikhailova N."/>
            <person name="Muyzer G."/>
            <person name="Woyke T."/>
        </authorList>
    </citation>
    <scope>NUCLEOTIDE SEQUENCE [LARGE SCALE GENOMIC DNA]</scope>
    <source>
        <strain evidence="6">ASO3-1</strain>
    </source>
</reference>
<dbReference type="InterPro" id="IPR000312">
    <property type="entry name" value="Glycosyl_Trfase_fam3"/>
</dbReference>
<dbReference type="Pfam" id="PF02885">
    <property type="entry name" value="Glycos_trans_3N"/>
    <property type="match status" value="1"/>
</dbReference>
<dbReference type="GO" id="GO:0004048">
    <property type="term" value="F:anthranilate phosphoribosyltransferase activity"/>
    <property type="evidence" value="ECO:0007669"/>
    <property type="project" value="UniProtKB-UniRule"/>
</dbReference>
<dbReference type="EC" id="2.4.2.18" evidence="3"/>
<protein>
    <recommendedName>
        <fullName evidence="3">Anthranilate phosphoribosyltransferase</fullName>
        <ecNumber evidence="3">2.4.2.18</ecNumber>
    </recommendedName>
</protein>
<comment type="similarity">
    <text evidence="3">Belongs to the anthranilate phosphoribosyltransferase family.</text>
</comment>
<feature type="binding site" evidence="3">
    <location>
        <position position="112"/>
    </location>
    <ligand>
        <name>anthranilate</name>
        <dbReference type="ChEBI" id="CHEBI:16567"/>
        <label>1</label>
    </ligand>
</feature>
<dbReference type="RefSeq" id="WP_008868484.1">
    <property type="nucleotide sequence ID" value="NZ_ACJN02000001.1"/>
</dbReference>
<evidence type="ECO:0000259" key="4">
    <source>
        <dbReference type="Pfam" id="PF00591"/>
    </source>
</evidence>
<feature type="binding site" evidence="3">
    <location>
        <position position="81"/>
    </location>
    <ligand>
        <name>anthranilate</name>
        <dbReference type="ChEBI" id="CHEBI:16567"/>
        <label>1</label>
    </ligand>
</feature>
<feature type="binding site" evidence="3">
    <location>
        <position position="226"/>
    </location>
    <ligand>
        <name>Mg(2+)</name>
        <dbReference type="ChEBI" id="CHEBI:18420"/>
        <label>2</label>
    </ligand>
</feature>
<keyword evidence="2 3" id="KW-0808">Transferase</keyword>
<feature type="domain" description="Glycosyl transferase family 3 N-terminal" evidence="5">
    <location>
        <begin position="4"/>
        <end position="66"/>
    </location>
</feature>
<keyword evidence="3" id="KW-0822">Tryptophan biosynthesis</keyword>
<dbReference type="UniPathway" id="UPA00035">
    <property type="reaction ID" value="UER00041"/>
</dbReference>
<comment type="catalytic activity">
    <reaction evidence="3">
        <text>N-(5-phospho-beta-D-ribosyl)anthranilate + diphosphate = 5-phospho-alpha-D-ribose 1-diphosphate + anthranilate</text>
        <dbReference type="Rhea" id="RHEA:11768"/>
        <dbReference type="ChEBI" id="CHEBI:16567"/>
        <dbReference type="ChEBI" id="CHEBI:18277"/>
        <dbReference type="ChEBI" id="CHEBI:33019"/>
        <dbReference type="ChEBI" id="CHEBI:58017"/>
        <dbReference type="EC" id="2.4.2.18"/>
    </reaction>
</comment>
<feature type="binding site" evidence="3">
    <location>
        <begin position="109"/>
        <end position="117"/>
    </location>
    <ligand>
        <name>5-phospho-alpha-D-ribose 1-diphosphate</name>
        <dbReference type="ChEBI" id="CHEBI:58017"/>
    </ligand>
</feature>
<keyword evidence="3" id="KW-0028">Amino-acid biosynthesis</keyword>
<dbReference type="EMBL" id="ACJN02000001">
    <property type="protein sequence ID" value="EFI35352.1"/>
    <property type="molecule type" value="Genomic_DNA"/>
</dbReference>
<feature type="binding site" evidence="3">
    <location>
        <position position="167"/>
    </location>
    <ligand>
        <name>anthranilate</name>
        <dbReference type="ChEBI" id="CHEBI:16567"/>
        <label>2</label>
    </ligand>
</feature>
<dbReference type="Gene3D" id="1.20.970.10">
    <property type="entry name" value="Transferase, Pyrimidine Nucleoside Phosphorylase, Chain C"/>
    <property type="match status" value="1"/>
</dbReference>
<dbReference type="InterPro" id="IPR035902">
    <property type="entry name" value="Nuc_phospho_transferase"/>
</dbReference>
<dbReference type="GO" id="GO:0005829">
    <property type="term" value="C:cytosol"/>
    <property type="evidence" value="ECO:0007669"/>
    <property type="project" value="TreeGrafter"/>
</dbReference>
<name>D6SKZ1_9BACT</name>
<evidence type="ECO:0000256" key="1">
    <source>
        <dbReference type="ARBA" id="ARBA00022676"/>
    </source>
</evidence>
<feature type="binding site" evidence="3">
    <location>
        <begin position="84"/>
        <end position="85"/>
    </location>
    <ligand>
        <name>5-phospho-alpha-D-ribose 1-diphosphate</name>
        <dbReference type="ChEBI" id="CHEBI:58017"/>
    </ligand>
</feature>
<feature type="binding site" evidence="3">
    <location>
        <position position="121"/>
    </location>
    <ligand>
        <name>5-phospho-alpha-D-ribose 1-diphosphate</name>
        <dbReference type="ChEBI" id="CHEBI:58017"/>
    </ligand>
</feature>
<comment type="subunit">
    <text evidence="3">Homodimer.</text>
</comment>
<feature type="binding site" evidence="3">
    <location>
        <position position="81"/>
    </location>
    <ligand>
        <name>5-phospho-alpha-D-ribose 1-diphosphate</name>
        <dbReference type="ChEBI" id="CHEBI:58017"/>
    </ligand>
</feature>
<dbReference type="SUPFAM" id="SSF47648">
    <property type="entry name" value="Nucleoside phosphorylase/phosphoribosyltransferase N-terminal domain"/>
    <property type="match status" value="1"/>
</dbReference>
<dbReference type="GO" id="GO:0000287">
    <property type="term" value="F:magnesium ion binding"/>
    <property type="evidence" value="ECO:0007669"/>
    <property type="project" value="UniProtKB-UniRule"/>
</dbReference>
<dbReference type="InterPro" id="IPR005940">
    <property type="entry name" value="Anthranilate_Pribosyl_Tfrase"/>
</dbReference>
<feature type="domain" description="Glycosyl transferase family 3" evidence="4">
    <location>
        <begin position="75"/>
        <end position="322"/>
    </location>
</feature>
<feature type="binding site" evidence="3">
    <location>
        <begin position="91"/>
        <end position="94"/>
    </location>
    <ligand>
        <name>5-phospho-alpha-D-ribose 1-diphosphate</name>
        <dbReference type="ChEBI" id="CHEBI:58017"/>
    </ligand>
</feature>
<feature type="binding site" evidence="3">
    <location>
        <position position="227"/>
    </location>
    <ligand>
        <name>Mg(2+)</name>
        <dbReference type="ChEBI" id="CHEBI:18420"/>
        <label>1</label>
    </ligand>
</feature>
<feature type="binding site" evidence="3">
    <location>
        <position position="227"/>
    </location>
    <ligand>
        <name>Mg(2+)</name>
        <dbReference type="ChEBI" id="CHEBI:18420"/>
        <label>2</label>
    </ligand>
</feature>
<dbReference type="Proteomes" id="UP000005496">
    <property type="component" value="Unassembled WGS sequence"/>
</dbReference>
<keyword evidence="3" id="KW-0057">Aromatic amino acid biosynthesis</keyword>
<evidence type="ECO:0000259" key="5">
    <source>
        <dbReference type="Pfam" id="PF02885"/>
    </source>
</evidence>
<keyword evidence="3" id="KW-0479">Metal-binding</keyword>
<feature type="binding site" evidence="3">
    <location>
        <position position="93"/>
    </location>
    <ligand>
        <name>Mg(2+)</name>
        <dbReference type="ChEBI" id="CHEBI:18420"/>
        <label>1</label>
    </ligand>
</feature>
<dbReference type="Pfam" id="PF00591">
    <property type="entry name" value="Glycos_transf_3"/>
    <property type="match status" value="1"/>
</dbReference>
<dbReference type="HAMAP" id="MF_00211">
    <property type="entry name" value="TrpD"/>
    <property type="match status" value="1"/>
</dbReference>
<keyword evidence="7" id="KW-1185">Reference proteome</keyword>
<proteinExistence type="inferred from homology"/>
<evidence type="ECO:0000256" key="2">
    <source>
        <dbReference type="ARBA" id="ARBA00022679"/>
    </source>
</evidence>
<dbReference type="SUPFAM" id="SSF52418">
    <property type="entry name" value="Nucleoside phosphorylase/phosphoribosyltransferase catalytic domain"/>
    <property type="match status" value="1"/>
</dbReference>
<comment type="cofactor">
    <cofactor evidence="3">
        <name>Mg(2+)</name>
        <dbReference type="ChEBI" id="CHEBI:18420"/>
    </cofactor>
    <text evidence="3">Binds 2 magnesium ions per monomer.</text>
</comment>
<comment type="pathway">
    <text evidence="3">Amino-acid biosynthesis; L-tryptophan biosynthesis; L-tryptophan from chorismate: step 2/5.</text>
</comment>
<comment type="caution">
    <text evidence="6">The sequence shown here is derived from an EMBL/GenBank/DDBJ whole genome shotgun (WGS) entry which is preliminary data.</text>
</comment>
<gene>
    <name evidence="3" type="primary">trpD</name>
    <name evidence="6" type="ORF">Dthio_PD2767</name>
</gene>